<proteinExistence type="predicted"/>
<dbReference type="AlphaFoldDB" id="A0A0G4NUR8"/>
<gene>
    <name evidence="1" type="ORF">PCAMFM013_S001g000679</name>
</gene>
<dbReference type="EMBL" id="HG793134">
    <property type="protein sequence ID" value="CRL17719.1"/>
    <property type="molecule type" value="Genomic_DNA"/>
</dbReference>
<keyword evidence="2" id="KW-1185">Reference proteome</keyword>
<reference evidence="1 2" key="1">
    <citation type="journal article" date="2014" name="Nat. Commun.">
        <title>Multiple recent horizontal transfers of a large genomic region in cheese making fungi.</title>
        <authorList>
            <person name="Cheeseman K."/>
            <person name="Ropars J."/>
            <person name="Renault P."/>
            <person name="Dupont J."/>
            <person name="Gouzy J."/>
            <person name="Branca A."/>
            <person name="Abraham A.L."/>
            <person name="Ceppi M."/>
            <person name="Conseiller E."/>
            <person name="Debuchy R."/>
            <person name="Malagnac F."/>
            <person name="Goarin A."/>
            <person name="Silar P."/>
            <person name="Lacoste S."/>
            <person name="Sallet E."/>
            <person name="Bensimon A."/>
            <person name="Giraud T."/>
            <person name="Brygoo Y."/>
        </authorList>
    </citation>
    <scope>NUCLEOTIDE SEQUENCE [LARGE SCALE GENOMIC DNA]</scope>
    <source>
        <strain evidence="2">FM 013</strain>
    </source>
</reference>
<name>A0A0G4NUR8_PENC3</name>
<organism evidence="1 2">
    <name type="scientific">Penicillium camemberti (strain FM 013)</name>
    <dbReference type="NCBI Taxonomy" id="1429867"/>
    <lineage>
        <taxon>Eukaryota</taxon>
        <taxon>Fungi</taxon>
        <taxon>Dikarya</taxon>
        <taxon>Ascomycota</taxon>
        <taxon>Pezizomycotina</taxon>
        <taxon>Eurotiomycetes</taxon>
        <taxon>Eurotiomycetidae</taxon>
        <taxon>Eurotiales</taxon>
        <taxon>Aspergillaceae</taxon>
        <taxon>Penicillium</taxon>
    </lineage>
</organism>
<accession>A0A0G4NUR8</accession>
<protein>
    <submittedName>
        <fullName evidence="1">Str. FM013</fullName>
    </submittedName>
</protein>
<sequence length="151" mass="16790">MTPDSRLQASVFMNGRGRIADPHDDMPDCCWVTAHLPEDMSCDGQSDEEIMNLVLCKIQIGNVIIGDRALHSLGCHCLSLPVKVAPGENAGEVLAYSETLAEWWLKQIRLGRACLDQYSIFEATWRSLEHTNSLEDVPHGWGQSREPSNAL</sequence>
<dbReference type="Proteomes" id="UP000053732">
    <property type="component" value="Unassembled WGS sequence"/>
</dbReference>
<evidence type="ECO:0000313" key="1">
    <source>
        <dbReference type="EMBL" id="CRL17719.1"/>
    </source>
</evidence>
<evidence type="ECO:0000313" key="2">
    <source>
        <dbReference type="Proteomes" id="UP000053732"/>
    </source>
</evidence>